<dbReference type="PATRIC" id="fig|1187852.3.peg.5037"/>
<dbReference type="EMBL" id="LABZ01000043">
    <property type="protein sequence ID" value="KMO43602.1"/>
    <property type="molecule type" value="Genomic_DNA"/>
</dbReference>
<evidence type="ECO:0000313" key="2">
    <source>
        <dbReference type="Proteomes" id="UP000036449"/>
    </source>
</evidence>
<gene>
    <name evidence="1" type="ORF">VQ03_07630</name>
</gene>
<dbReference type="Proteomes" id="UP000036449">
    <property type="component" value="Unassembled WGS sequence"/>
</dbReference>
<accession>A0A0J6TCM1</accession>
<sequence>MSDVDPALVRQASTTVTIPAERLPQLRALAKTRGMNAAGVIEAMLSAAMQAGEIPDELEGFKIIPDDDVLFVNVRGGDLPPLDRIKAQVLAVVLEAAAGDVNPELGVRIETGRALPVEVGAGKHRMIVLIGRHAHAVLVNVKDVEADAYVLKTAMTAGMARDFARLLRKHAVTLMQPVPGLDKAMAAHS</sequence>
<protein>
    <submittedName>
        <fullName evidence="1">Uncharacterized protein</fullName>
    </submittedName>
</protein>
<organism evidence="1 2">
    <name type="scientific">Methylobacterium tarhaniae</name>
    <dbReference type="NCBI Taxonomy" id="1187852"/>
    <lineage>
        <taxon>Bacteria</taxon>
        <taxon>Pseudomonadati</taxon>
        <taxon>Pseudomonadota</taxon>
        <taxon>Alphaproteobacteria</taxon>
        <taxon>Hyphomicrobiales</taxon>
        <taxon>Methylobacteriaceae</taxon>
        <taxon>Methylobacterium</taxon>
    </lineage>
</organism>
<reference evidence="1 2" key="1">
    <citation type="submission" date="2015-03" db="EMBL/GenBank/DDBJ databases">
        <title>Genome sequencing of Methylobacterium tarhaniae DSM 25844.</title>
        <authorList>
            <person name="Chaudhry V."/>
            <person name="Patil P.B."/>
        </authorList>
    </citation>
    <scope>NUCLEOTIDE SEQUENCE [LARGE SCALE GENOMIC DNA]</scope>
    <source>
        <strain evidence="1 2">DSM 25844</strain>
    </source>
</reference>
<dbReference type="RefSeq" id="WP_048450279.1">
    <property type="nucleotide sequence ID" value="NZ_LABZ01000043.1"/>
</dbReference>
<keyword evidence="2" id="KW-1185">Reference proteome</keyword>
<comment type="caution">
    <text evidence="1">The sequence shown here is derived from an EMBL/GenBank/DDBJ whole genome shotgun (WGS) entry which is preliminary data.</text>
</comment>
<dbReference type="AlphaFoldDB" id="A0A0J6TCM1"/>
<name>A0A0J6TCM1_9HYPH</name>
<evidence type="ECO:0000313" key="1">
    <source>
        <dbReference type="EMBL" id="KMO43602.1"/>
    </source>
</evidence>
<proteinExistence type="predicted"/>